<comment type="caution">
    <text evidence="3">The sequence shown here is derived from an EMBL/GenBank/DDBJ whole genome shotgun (WGS) entry which is preliminary data.</text>
</comment>
<dbReference type="Gene3D" id="3.30.465.10">
    <property type="match status" value="1"/>
</dbReference>
<dbReference type="PANTHER" id="PTHR11748">
    <property type="entry name" value="D-LACTATE DEHYDROGENASE"/>
    <property type="match status" value="1"/>
</dbReference>
<dbReference type="GO" id="GO:0004458">
    <property type="term" value="F:D-lactate dehydrogenase (cytochrome) activity"/>
    <property type="evidence" value="ECO:0007669"/>
    <property type="project" value="TreeGrafter"/>
</dbReference>
<dbReference type="Pfam" id="PF01565">
    <property type="entry name" value="FAD_binding_4"/>
    <property type="match status" value="1"/>
</dbReference>
<dbReference type="InterPro" id="IPR016166">
    <property type="entry name" value="FAD-bd_PCMH"/>
</dbReference>
<evidence type="ECO:0000259" key="2">
    <source>
        <dbReference type="PROSITE" id="PS51387"/>
    </source>
</evidence>
<organism evidence="3">
    <name type="scientific">marine sediment metagenome</name>
    <dbReference type="NCBI Taxonomy" id="412755"/>
    <lineage>
        <taxon>unclassified sequences</taxon>
        <taxon>metagenomes</taxon>
        <taxon>ecological metagenomes</taxon>
    </lineage>
</organism>
<dbReference type="AlphaFoldDB" id="X1D024"/>
<dbReference type="GO" id="GO:0008720">
    <property type="term" value="F:D-lactate dehydrogenase (NAD+) activity"/>
    <property type="evidence" value="ECO:0007669"/>
    <property type="project" value="TreeGrafter"/>
</dbReference>
<dbReference type="InterPro" id="IPR036318">
    <property type="entry name" value="FAD-bd_PCMH-like_sf"/>
</dbReference>
<name>X1D024_9ZZZZ</name>
<feature type="domain" description="FAD-binding PCMH-type" evidence="2">
    <location>
        <begin position="1"/>
        <end position="114"/>
    </location>
</feature>
<dbReference type="SUPFAM" id="SSF56176">
    <property type="entry name" value="FAD-binding/transporter-associated domain-like"/>
    <property type="match status" value="1"/>
</dbReference>
<dbReference type="EMBL" id="BART01039389">
    <property type="protein sequence ID" value="GAH13482.1"/>
    <property type="molecule type" value="Genomic_DNA"/>
</dbReference>
<feature type="non-terminal residue" evidence="3">
    <location>
        <position position="1"/>
    </location>
</feature>
<dbReference type="PROSITE" id="PS51387">
    <property type="entry name" value="FAD_PCMH"/>
    <property type="match status" value="1"/>
</dbReference>
<protein>
    <recommendedName>
        <fullName evidence="2">FAD-binding PCMH-type domain-containing protein</fullName>
    </recommendedName>
</protein>
<dbReference type="InterPro" id="IPR006094">
    <property type="entry name" value="Oxid_FAD_bind_N"/>
</dbReference>
<dbReference type="InterPro" id="IPR016169">
    <property type="entry name" value="FAD-bd_PCMH_sub2"/>
</dbReference>
<reference evidence="3" key="1">
    <citation type="journal article" date="2014" name="Front. Microbiol.">
        <title>High frequency of phylogenetically diverse reductive dehalogenase-homologous genes in deep subseafloor sedimentary metagenomes.</title>
        <authorList>
            <person name="Kawai M."/>
            <person name="Futagami T."/>
            <person name="Toyoda A."/>
            <person name="Takaki Y."/>
            <person name="Nishi S."/>
            <person name="Hori S."/>
            <person name="Arai W."/>
            <person name="Tsubouchi T."/>
            <person name="Morono Y."/>
            <person name="Uchiyama I."/>
            <person name="Ito T."/>
            <person name="Fujiyama A."/>
            <person name="Inagaki F."/>
            <person name="Takami H."/>
        </authorList>
    </citation>
    <scope>NUCLEOTIDE SEQUENCE</scope>
    <source>
        <strain evidence="3">Expedition CK06-06</strain>
    </source>
</reference>
<sequence length="121" mass="12893">WAELIHKLHQKKFTVGFRGPYGGNAGTVGGSLSSNSVGIGASMYGGACDNAVNLEVVLADGRIIETGNAWKNDTPEKIKRFARYCTFNDLTGIFLGDHGTLGIKTQATLKIYPLAEGTAFI</sequence>
<accession>X1D024</accession>
<gene>
    <name evidence="3" type="ORF">S01H4_64769</name>
</gene>
<proteinExistence type="inferred from homology"/>
<dbReference type="GO" id="GO:0071949">
    <property type="term" value="F:FAD binding"/>
    <property type="evidence" value="ECO:0007669"/>
    <property type="project" value="InterPro"/>
</dbReference>
<dbReference type="GO" id="GO:1903457">
    <property type="term" value="P:lactate catabolic process"/>
    <property type="evidence" value="ECO:0007669"/>
    <property type="project" value="TreeGrafter"/>
</dbReference>
<comment type="similarity">
    <text evidence="1">Belongs to the FAD-binding oxidoreductase/transferase type 4 family.</text>
</comment>
<feature type="non-terminal residue" evidence="3">
    <location>
        <position position="121"/>
    </location>
</feature>
<evidence type="ECO:0000256" key="1">
    <source>
        <dbReference type="ARBA" id="ARBA00008000"/>
    </source>
</evidence>
<evidence type="ECO:0000313" key="3">
    <source>
        <dbReference type="EMBL" id="GAH13482.1"/>
    </source>
</evidence>
<dbReference type="PANTHER" id="PTHR11748:SF111">
    <property type="entry name" value="D-LACTATE DEHYDROGENASE, MITOCHONDRIAL-RELATED"/>
    <property type="match status" value="1"/>
</dbReference>